<feature type="compositionally biased region" description="Acidic residues" evidence="1">
    <location>
        <begin position="1"/>
        <end position="20"/>
    </location>
</feature>
<evidence type="ECO:0000313" key="2">
    <source>
        <dbReference type="EMBL" id="GAA5147292.1"/>
    </source>
</evidence>
<dbReference type="RefSeq" id="WP_345457607.1">
    <property type="nucleotide sequence ID" value="NZ_BAABKG010000002.1"/>
</dbReference>
<protein>
    <recommendedName>
        <fullName evidence="4">Multidrug transporter</fullName>
    </recommendedName>
</protein>
<accession>A0ABP9PJ20</accession>
<sequence>MSEQESESTSEDNGSEELEGLQEQHLDSITGGGTPRVTMDLQDAEMDKVEKSEGPTSRETKERSESPADGDDD</sequence>
<feature type="compositionally biased region" description="Basic and acidic residues" evidence="1">
    <location>
        <begin position="45"/>
        <end position="66"/>
    </location>
</feature>
<organism evidence="2 3">
    <name type="scientific">Nocardioides marinquilinus</name>
    <dbReference type="NCBI Taxonomy" id="1210400"/>
    <lineage>
        <taxon>Bacteria</taxon>
        <taxon>Bacillati</taxon>
        <taxon>Actinomycetota</taxon>
        <taxon>Actinomycetes</taxon>
        <taxon>Propionibacteriales</taxon>
        <taxon>Nocardioidaceae</taxon>
        <taxon>Nocardioides</taxon>
    </lineage>
</organism>
<evidence type="ECO:0008006" key="4">
    <source>
        <dbReference type="Google" id="ProtNLM"/>
    </source>
</evidence>
<dbReference type="Proteomes" id="UP001500221">
    <property type="component" value="Unassembled WGS sequence"/>
</dbReference>
<comment type="caution">
    <text evidence="2">The sequence shown here is derived from an EMBL/GenBank/DDBJ whole genome shotgun (WGS) entry which is preliminary data.</text>
</comment>
<gene>
    <name evidence="2" type="ORF">GCM10023340_19490</name>
</gene>
<keyword evidence="3" id="KW-1185">Reference proteome</keyword>
<evidence type="ECO:0000256" key="1">
    <source>
        <dbReference type="SAM" id="MobiDB-lite"/>
    </source>
</evidence>
<reference evidence="3" key="1">
    <citation type="journal article" date="2019" name="Int. J. Syst. Evol. Microbiol.">
        <title>The Global Catalogue of Microorganisms (GCM) 10K type strain sequencing project: providing services to taxonomists for standard genome sequencing and annotation.</title>
        <authorList>
            <consortium name="The Broad Institute Genomics Platform"/>
            <consortium name="The Broad Institute Genome Sequencing Center for Infectious Disease"/>
            <person name="Wu L."/>
            <person name="Ma J."/>
        </authorList>
    </citation>
    <scope>NUCLEOTIDE SEQUENCE [LARGE SCALE GENOMIC DNA]</scope>
    <source>
        <strain evidence="3">JCM 18459</strain>
    </source>
</reference>
<name>A0ABP9PJ20_9ACTN</name>
<dbReference type="EMBL" id="BAABKG010000002">
    <property type="protein sequence ID" value="GAA5147292.1"/>
    <property type="molecule type" value="Genomic_DNA"/>
</dbReference>
<proteinExistence type="predicted"/>
<feature type="region of interest" description="Disordered" evidence="1">
    <location>
        <begin position="1"/>
        <end position="73"/>
    </location>
</feature>
<evidence type="ECO:0000313" key="3">
    <source>
        <dbReference type="Proteomes" id="UP001500221"/>
    </source>
</evidence>